<keyword evidence="1" id="KW-0732">Signal</keyword>
<evidence type="ECO:0000313" key="3">
    <source>
        <dbReference type="Proteomes" id="UP000731465"/>
    </source>
</evidence>
<protein>
    <recommendedName>
        <fullName evidence="4">Lipoprotein</fullName>
    </recommendedName>
</protein>
<evidence type="ECO:0000313" key="2">
    <source>
        <dbReference type="EMBL" id="MBW7569692.1"/>
    </source>
</evidence>
<dbReference type="Proteomes" id="UP000731465">
    <property type="component" value="Unassembled WGS sequence"/>
</dbReference>
<dbReference type="EMBL" id="JAGFNY010000003">
    <property type="protein sequence ID" value="MBW7569692.1"/>
    <property type="molecule type" value="Genomic_DNA"/>
</dbReference>
<reference evidence="2 3" key="1">
    <citation type="submission" date="2021-03" db="EMBL/GenBank/DDBJ databases">
        <title>Succinivibrio sp. nov. isolated from feces of cow.</title>
        <authorList>
            <person name="Choi J.-Y."/>
        </authorList>
    </citation>
    <scope>NUCLEOTIDE SEQUENCE [LARGE SCALE GENOMIC DNA]</scope>
    <source>
        <strain evidence="2 3">AGMB01872</strain>
    </source>
</reference>
<feature type="signal peptide" evidence="1">
    <location>
        <begin position="1"/>
        <end position="26"/>
    </location>
</feature>
<sequence>MKLLIKLLLVACIALNLSACSNSEKAVDLKLPTYIDEPKNGPKVMIADVTDNRMFIGNAKQPNLPSGKILSKDYKSRAYARLKNMFNEQSGALLLPKNSTVADLFRKLISRAFSEAGYQVVEPGFADDEETIVVAVSIKQFWTWAGLDNMTDDINSDIELDIYTQQNNMQKHFKLKNRQTRKVITDTKTLYKTTTEQSLENIYHLAIEKIQHQL</sequence>
<proteinExistence type="predicted"/>
<gene>
    <name evidence="2" type="ORF">J5V48_02165</name>
</gene>
<accession>A0ABS7DEH0</accession>
<name>A0ABS7DEH0_9GAMM</name>
<dbReference type="RefSeq" id="WP_219936587.1">
    <property type="nucleotide sequence ID" value="NZ_JAGFNY010000003.1"/>
</dbReference>
<feature type="chain" id="PRO_5047291625" description="Lipoprotein" evidence="1">
    <location>
        <begin position="27"/>
        <end position="214"/>
    </location>
</feature>
<evidence type="ECO:0000256" key="1">
    <source>
        <dbReference type="SAM" id="SignalP"/>
    </source>
</evidence>
<comment type="caution">
    <text evidence="2">The sequence shown here is derived from an EMBL/GenBank/DDBJ whole genome shotgun (WGS) entry which is preliminary data.</text>
</comment>
<evidence type="ECO:0008006" key="4">
    <source>
        <dbReference type="Google" id="ProtNLM"/>
    </source>
</evidence>
<keyword evidence="3" id="KW-1185">Reference proteome</keyword>
<organism evidence="2 3">
    <name type="scientific">Succinivibrio faecicola</name>
    <dbReference type="NCBI Taxonomy" id="2820300"/>
    <lineage>
        <taxon>Bacteria</taxon>
        <taxon>Pseudomonadati</taxon>
        <taxon>Pseudomonadota</taxon>
        <taxon>Gammaproteobacteria</taxon>
        <taxon>Aeromonadales</taxon>
        <taxon>Succinivibrionaceae</taxon>
        <taxon>Succinivibrio</taxon>
    </lineage>
</organism>